<evidence type="ECO:0000313" key="3">
    <source>
        <dbReference type="Proteomes" id="UP000276254"/>
    </source>
</evidence>
<proteinExistence type="predicted"/>
<dbReference type="NCBIfam" id="NF011307">
    <property type="entry name" value="PRK14716.1-5"/>
    <property type="match status" value="1"/>
</dbReference>
<dbReference type="RefSeq" id="WP_121153273.1">
    <property type="nucleotide sequence ID" value="NZ_CP032829.1"/>
</dbReference>
<feature type="transmembrane region" description="Helical" evidence="1">
    <location>
        <begin position="15"/>
        <end position="37"/>
    </location>
</feature>
<feature type="transmembrane region" description="Helical" evidence="1">
    <location>
        <begin position="340"/>
        <end position="360"/>
    </location>
</feature>
<dbReference type="EMBL" id="CP032829">
    <property type="protein sequence ID" value="AYJ86648.1"/>
    <property type="molecule type" value="Genomic_DNA"/>
</dbReference>
<keyword evidence="1" id="KW-0812">Transmembrane</keyword>
<dbReference type="AlphaFoldDB" id="A0A494TMI6"/>
<dbReference type="InterPro" id="IPR029044">
    <property type="entry name" value="Nucleotide-diphossugar_trans"/>
</dbReference>
<name>A0A494TMI6_SPHPE</name>
<protein>
    <submittedName>
        <fullName evidence="2">Glycosyl transferase family protein</fullName>
    </submittedName>
</protein>
<keyword evidence="1" id="KW-0472">Membrane</keyword>
<gene>
    <name evidence="2" type="ORF">D3Y57_12570</name>
</gene>
<reference evidence="2 3" key="1">
    <citation type="submission" date="2018-09" db="EMBL/GenBank/DDBJ databases">
        <title>Sphingomonas peninsula sp. nov., isolated from fildes peninsula, Antarctic soil.</title>
        <authorList>
            <person name="Yingchao G."/>
        </authorList>
    </citation>
    <scope>NUCLEOTIDE SEQUENCE [LARGE SCALE GENOMIC DNA]</scope>
    <source>
        <strain evidence="2 3">YZ-8</strain>
    </source>
</reference>
<dbReference type="SUPFAM" id="SSF53448">
    <property type="entry name" value="Nucleotide-diphospho-sugar transferases"/>
    <property type="match status" value="1"/>
</dbReference>
<dbReference type="OrthoDB" id="5294733at2"/>
<organism evidence="2 3">
    <name type="scientific">Sphingomonas paeninsulae</name>
    <dbReference type="NCBI Taxonomy" id="2319844"/>
    <lineage>
        <taxon>Bacteria</taxon>
        <taxon>Pseudomonadati</taxon>
        <taxon>Pseudomonadota</taxon>
        <taxon>Alphaproteobacteria</taxon>
        <taxon>Sphingomonadales</taxon>
        <taxon>Sphingomonadaceae</taxon>
        <taxon>Sphingomonas</taxon>
    </lineage>
</organism>
<evidence type="ECO:0000256" key="1">
    <source>
        <dbReference type="SAM" id="Phobius"/>
    </source>
</evidence>
<dbReference type="Pfam" id="PF13641">
    <property type="entry name" value="Glyco_tranf_2_3"/>
    <property type="match status" value="1"/>
</dbReference>
<evidence type="ECO:0000313" key="2">
    <source>
        <dbReference type="EMBL" id="AYJ86648.1"/>
    </source>
</evidence>
<dbReference type="GO" id="GO:0016740">
    <property type="term" value="F:transferase activity"/>
    <property type="evidence" value="ECO:0007669"/>
    <property type="project" value="UniProtKB-KW"/>
</dbReference>
<keyword evidence="3" id="KW-1185">Reference proteome</keyword>
<dbReference type="KEGG" id="spha:D3Y57_12570"/>
<sequence>MMAILDVVAFVAHELMLFSVVGFVIGGADDLLIDLIWMCRTVTRRTIIYRRQAGANSATLQRARSPGRTVVFVPAWDEGSVIGPMLAHAVSVFGGQDYRIYVGCYPNDPITLAVVGSIASPHIRVVVGQANGPTTKAGCLNTLWQALVADERAEGWSAKSIVLHDAEDVVHSAELRVFDRLIERFDFVQLPVLPLVDAGSRWIGGHYIDEFAEAHGKMIVVREAIGAGIPAAGVGCAFAREIMGRIADSRGGAPFDHDSLTEDYELGLRVAELGGRGIFVRLPHAGGGMVAVRAHFPATLDEAVRQKSRWIAGIALSGWDRLGWHGGIAESWMRLHDRRALACATILLAAYAGLVLTVLLQLANWSDGAVRPVGSPLLGWLLLASGLSLFWRLAMRFAFVTAAYGWREGARAIPRAIISNVIAMMAARRAVFVYLRMRRDGVVRWDKTAHAFPTILPAE</sequence>
<keyword evidence="2" id="KW-0808">Transferase</keyword>
<dbReference type="Proteomes" id="UP000276254">
    <property type="component" value="Chromosome"/>
</dbReference>
<accession>A0A494TMI6</accession>
<feature type="transmembrane region" description="Helical" evidence="1">
    <location>
        <begin position="380"/>
        <end position="404"/>
    </location>
</feature>
<keyword evidence="1" id="KW-1133">Transmembrane helix</keyword>